<dbReference type="AlphaFoldDB" id="K9VUF9"/>
<dbReference type="Gene3D" id="3.90.660.10">
    <property type="match status" value="1"/>
</dbReference>
<sequence length="369" mass="40985">MTKSNKICDVVVIGAGIAGLICAQQLQQAGLIVVVVEKSRGVGGRFATRRLHDTRADHGVRYLEPYGKRLQQLIDELTNRNILQVWTDTVYELSADGILQPKNDYPRYIASEGMTAVAKFLATGLDIRLNQRVEAIQIKAERDLLSVENNECDSTYQLLLSSPATQTPDKLNARAIVAAIPAPQAVSLLEPLAESGLSPEFINNLRSVEFDPCLSVMVGYPTSKQQDLDQLSPAWKAVICPHDTQIAWIGLDSSKRQEVKQPVLVIQSTPEFAQSYLDIDNLEPAAHQLLSHASKNLIPWLDKPEWLQIHRWRYAFPKQSLQIDYLDTNMLLPLVCCGDWCGGNRIESAINSGFAAAVKINQNLQGEIF</sequence>
<proteinExistence type="predicted"/>
<dbReference type="Pfam" id="PF13450">
    <property type="entry name" value="NAD_binding_8"/>
    <property type="match status" value="1"/>
</dbReference>
<dbReference type="eggNOG" id="COG3380">
    <property type="taxonomic scope" value="Bacteria"/>
</dbReference>
<dbReference type="Pfam" id="PF01593">
    <property type="entry name" value="Amino_oxidase"/>
    <property type="match status" value="1"/>
</dbReference>
<dbReference type="HOGENOM" id="CLU_036034_0_0_3"/>
<protein>
    <submittedName>
        <fullName evidence="2">Amine oxidase</fullName>
    </submittedName>
</protein>
<evidence type="ECO:0000313" key="2">
    <source>
        <dbReference type="EMBL" id="AFZ11748.1"/>
    </source>
</evidence>
<dbReference type="EMBL" id="CP003620">
    <property type="protein sequence ID" value="AFZ11748.1"/>
    <property type="molecule type" value="Genomic_DNA"/>
</dbReference>
<dbReference type="InterPro" id="IPR036188">
    <property type="entry name" value="FAD/NAD-bd_sf"/>
</dbReference>
<keyword evidence="3" id="KW-1185">Reference proteome</keyword>
<evidence type="ECO:0000313" key="3">
    <source>
        <dbReference type="Proteomes" id="UP000010472"/>
    </source>
</evidence>
<dbReference type="GO" id="GO:0016491">
    <property type="term" value="F:oxidoreductase activity"/>
    <property type="evidence" value="ECO:0007669"/>
    <property type="project" value="InterPro"/>
</dbReference>
<feature type="domain" description="Amine oxidase" evidence="1">
    <location>
        <begin position="108"/>
        <end position="360"/>
    </location>
</feature>
<reference evidence="2 3" key="1">
    <citation type="submission" date="2012-06" db="EMBL/GenBank/DDBJ databases">
        <title>Finished chromosome of genome of Crinalium epipsammum PCC 9333.</title>
        <authorList>
            <consortium name="US DOE Joint Genome Institute"/>
            <person name="Gugger M."/>
            <person name="Coursin T."/>
            <person name="Rippka R."/>
            <person name="Tandeau De Marsac N."/>
            <person name="Huntemann M."/>
            <person name="Wei C.-L."/>
            <person name="Han J."/>
            <person name="Detter J.C."/>
            <person name="Han C."/>
            <person name="Tapia R."/>
            <person name="Davenport K."/>
            <person name="Daligault H."/>
            <person name="Erkkila T."/>
            <person name="Gu W."/>
            <person name="Munk A.C.C."/>
            <person name="Teshima H."/>
            <person name="Xu Y."/>
            <person name="Chain P."/>
            <person name="Chen A."/>
            <person name="Krypides N."/>
            <person name="Mavromatis K."/>
            <person name="Markowitz V."/>
            <person name="Szeto E."/>
            <person name="Ivanova N."/>
            <person name="Mikhailova N."/>
            <person name="Ovchinnikova G."/>
            <person name="Pagani I."/>
            <person name="Pati A."/>
            <person name="Goodwin L."/>
            <person name="Peters L."/>
            <person name="Pitluck S."/>
            <person name="Woyke T."/>
            <person name="Kerfeld C."/>
        </authorList>
    </citation>
    <scope>NUCLEOTIDE SEQUENCE [LARGE SCALE GENOMIC DNA]</scope>
    <source>
        <strain evidence="2 3">PCC 9333</strain>
    </source>
</reference>
<dbReference type="KEGG" id="cep:Cri9333_0831"/>
<dbReference type="STRING" id="1173022.Cri9333_0831"/>
<dbReference type="RefSeq" id="WP_015201870.1">
    <property type="nucleotide sequence ID" value="NC_019753.1"/>
</dbReference>
<accession>K9VUF9</accession>
<evidence type="ECO:0000259" key="1">
    <source>
        <dbReference type="Pfam" id="PF01593"/>
    </source>
</evidence>
<dbReference type="Gene3D" id="3.50.50.60">
    <property type="entry name" value="FAD/NAD(P)-binding domain"/>
    <property type="match status" value="1"/>
</dbReference>
<dbReference type="Proteomes" id="UP000010472">
    <property type="component" value="Chromosome"/>
</dbReference>
<dbReference type="InterPro" id="IPR002937">
    <property type="entry name" value="Amino_oxidase"/>
</dbReference>
<organism evidence="2 3">
    <name type="scientific">Crinalium epipsammum PCC 9333</name>
    <dbReference type="NCBI Taxonomy" id="1173022"/>
    <lineage>
        <taxon>Bacteria</taxon>
        <taxon>Bacillati</taxon>
        <taxon>Cyanobacteriota</taxon>
        <taxon>Cyanophyceae</taxon>
        <taxon>Gomontiellales</taxon>
        <taxon>Gomontiellaceae</taxon>
        <taxon>Crinalium</taxon>
    </lineage>
</organism>
<gene>
    <name evidence="2" type="ORF">Cri9333_0831</name>
</gene>
<dbReference type="SUPFAM" id="SSF51905">
    <property type="entry name" value="FAD/NAD(P)-binding domain"/>
    <property type="match status" value="1"/>
</dbReference>
<dbReference type="PANTHER" id="PTHR16128:SF5">
    <property type="entry name" value="FAD_NAD(P)-BINDING OXIDOREDUCTASE FAMILY PROTEIN"/>
    <property type="match status" value="1"/>
</dbReference>
<dbReference type="PANTHER" id="PTHR16128">
    <property type="entry name" value="FAD/NAD(P)-BINDING OXIDOREDUCTASE FAMILY PROTEIN"/>
    <property type="match status" value="1"/>
</dbReference>
<dbReference type="PATRIC" id="fig|1173022.3.peg.902"/>
<name>K9VUF9_9CYAN</name>